<dbReference type="Gene3D" id="2.60.20.10">
    <property type="entry name" value="Crystallins"/>
    <property type="match status" value="2"/>
</dbReference>
<keyword evidence="2" id="KW-1185">Reference proteome</keyword>
<dbReference type="KEGG" id="btab:109030853"/>
<dbReference type="InterPro" id="IPR011024">
    <property type="entry name" value="G_crystallin-like"/>
</dbReference>
<organism evidence="1 2">
    <name type="scientific">Bemisia tabaci</name>
    <name type="common">Sweetpotato whitefly</name>
    <name type="synonym">Aleurodes tabaci</name>
    <dbReference type="NCBI Taxonomy" id="7038"/>
    <lineage>
        <taxon>Eukaryota</taxon>
        <taxon>Metazoa</taxon>
        <taxon>Ecdysozoa</taxon>
        <taxon>Arthropoda</taxon>
        <taxon>Hexapoda</taxon>
        <taxon>Insecta</taxon>
        <taxon>Pterygota</taxon>
        <taxon>Neoptera</taxon>
        <taxon>Paraneoptera</taxon>
        <taxon>Hemiptera</taxon>
        <taxon>Sternorrhyncha</taxon>
        <taxon>Aleyrodoidea</taxon>
        <taxon>Aleyrodidae</taxon>
        <taxon>Aleyrodinae</taxon>
        <taxon>Bemisia</taxon>
    </lineage>
</organism>
<protein>
    <submittedName>
        <fullName evidence="1">Uncharacterized protein</fullName>
    </submittedName>
</protein>
<name>A0A9P0A4Z4_BEMTA</name>
<dbReference type="EMBL" id="OU963871">
    <property type="protein sequence ID" value="CAH0383500.1"/>
    <property type="molecule type" value="Genomic_DNA"/>
</dbReference>
<dbReference type="Proteomes" id="UP001152759">
    <property type="component" value="Chromosome 10"/>
</dbReference>
<dbReference type="SUPFAM" id="SSF49695">
    <property type="entry name" value="gamma-Crystallin-like"/>
    <property type="match status" value="1"/>
</dbReference>
<gene>
    <name evidence="1" type="ORF">BEMITA_LOCUS2944</name>
</gene>
<evidence type="ECO:0000313" key="1">
    <source>
        <dbReference type="EMBL" id="CAH0383500.1"/>
    </source>
</evidence>
<evidence type="ECO:0000313" key="2">
    <source>
        <dbReference type="Proteomes" id="UP001152759"/>
    </source>
</evidence>
<reference evidence="1" key="1">
    <citation type="submission" date="2021-12" db="EMBL/GenBank/DDBJ databases">
        <authorList>
            <person name="King R."/>
        </authorList>
    </citation>
    <scope>NUCLEOTIDE SEQUENCE</scope>
</reference>
<sequence length="310" mass="35242">MFLPRERCTFIPAILLISSLAISPVFLQSVTLFKNKNFGGPKCDIQVQGCKPVCPELKSQASSLQMTANCANFYRREGCTAYMGTWSSNMGEIKNLKHKESQDSIMSVGDCSKPIPENTVTFYQHKHYHGKSCTLQVNEGCQPMCPELDNLASSAEGNAACIETYDDPNCHRYVGDLIDFKIGGYRDFEEWPKVPYGFYQDKISSVKLCSMNRTATFYESTYQEGKFCTIPLNKGCQPMCPELKKEFHSMNATNSCVRTWSEPNCKGEKNEYLPPVNRHYHYAASVEDCVDTDRDRTPTRLDLRRPDIWN</sequence>
<proteinExistence type="predicted"/>
<accession>A0A9P0A4Z4</accession>
<dbReference type="AlphaFoldDB" id="A0A9P0A4Z4"/>